<feature type="region of interest" description="Disordered" evidence="1">
    <location>
        <begin position="34"/>
        <end position="55"/>
    </location>
</feature>
<gene>
    <name evidence="2" type="ORF">rCG_62824</name>
</gene>
<name>A6J6K7_RAT</name>
<dbReference type="EMBL" id="CH473976">
    <property type="protein sequence ID" value="EDM00582.1"/>
    <property type="molecule type" value="Genomic_DNA"/>
</dbReference>
<accession>A6J6K7</accession>
<evidence type="ECO:0000313" key="2">
    <source>
        <dbReference type="EMBL" id="EDM00582.1"/>
    </source>
</evidence>
<sequence>MLNKQSTNIVHSHLQQLKPELKIEANSSPWLRNRDTRSLYRPSKNGSQRAPDCIR</sequence>
<reference evidence="2 3" key="1">
    <citation type="submission" date="2005-09" db="EMBL/GenBank/DDBJ databases">
        <authorList>
            <person name="Mural R.J."/>
            <person name="Li P.W."/>
            <person name="Adams M.D."/>
            <person name="Amanatides P.G."/>
            <person name="Baden-Tillson H."/>
            <person name="Barnstead M."/>
            <person name="Chin S.H."/>
            <person name="Dew I."/>
            <person name="Evans C.A."/>
            <person name="Ferriera S."/>
            <person name="Flanigan M."/>
            <person name="Fosler C."/>
            <person name="Glodek A."/>
            <person name="Gu Z."/>
            <person name="Holt R.A."/>
            <person name="Jennings D."/>
            <person name="Kraft C.L."/>
            <person name="Lu F."/>
            <person name="Nguyen T."/>
            <person name="Nusskern D.R."/>
            <person name="Pfannkoch C.M."/>
            <person name="Sitter C."/>
            <person name="Sutton G.G."/>
            <person name="Venter J.C."/>
            <person name="Wang Z."/>
            <person name="Woodage T."/>
            <person name="Zheng X.H."/>
            <person name="Zhong F."/>
        </authorList>
    </citation>
    <scope>NUCLEOTIDE SEQUENCE [LARGE SCALE GENOMIC DNA]</scope>
    <source>
        <strain>BN</strain>
        <strain evidence="3">Sprague-Dawley</strain>
    </source>
</reference>
<feature type="non-terminal residue" evidence="2">
    <location>
        <position position="55"/>
    </location>
</feature>
<dbReference type="AlphaFoldDB" id="A6J6K7"/>
<proteinExistence type="predicted"/>
<evidence type="ECO:0000256" key="1">
    <source>
        <dbReference type="SAM" id="MobiDB-lite"/>
    </source>
</evidence>
<dbReference type="Proteomes" id="UP000234681">
    <property type="component" value="Chromosome 2"/>
</dbReference>
<organism evidence="2 3">
    <name type="scientific">Rattus norvegicus</name>
    <name type="common">Rat</name>
    <dbReference type="NCBI Taxonomy" id="10116"/>
    <lineage>
        <taxon>Eukaryota</taxon>
        <taxon>Metazoa</taxon>
        <taxon>Chordata</taxon>
        <taxon>Craniata</taxon>
        <taxon>Vertebrata</taxon>
        <taxon>Euteleostomi</taxon>
        <taxon>Mammalia</taxon>
        <taxon>Eutheria</taxon>
        <taxon>Euarchontoglires</taxon>
        <taxon>Glires</taxon>
        <taxon>Rodentia</taxon>
        <taxon>Myomorpha</taxon>
        <taxon>Muroidea</taxon>
        <taxon>Muridae</taxon>
        <taxon>Murinae</taxon>
        <taxon>Rattus</taxon>
    </lineage>
</organism>
<protein>
    <submittedName>
        <fullName evidence="2">RCG62824</fullName>
    </submittedName>
</protein>
<evidence type="ECO:0000313" key="3">
    <source>
        <dbReference type="Proteomes" id="UP000234681"/>
    </source>
</evidence>